<proteinExistence type="predicted"/>
<evidence type="ECO:0000313" key="3">
    <source>
        <dbReference type="EMBL" id="MBB5107180.1"/>
    </source>
</evidence>
<name>A0A7W8B111_STRST</name>
<dbReference type="AlphaFoldDB" id="A0A7W8B111"/>
<reference evidence="3 4" key="1">
    <citation type="submission" date="2020-08" db="EMBL/GenBank/DDBJ databases">
        <title>Genomic Encyclopedia of Type Strains, Phase III (KMG-III): the genomes of soil and plant-associated and newly described type strains.</title>
        <authorList>
            <person name="Whitman W."/>
        </authorList>
    </citation>
    <scope>NUCLEOTIDE SEQUENCE [LARGE SCALE GENOMIC DNA]</scope>
    <source>
        <strain evidence="3 4">CECT 3146</strain>
    </source>
</reference>
<dbReference type="EMBL" id="JACHJD010000012">
    <property type="protein sequence ID" value="MBB5107180.1"/>
    <property type="molecule type" value="Genomic_DNA"/>
</dbReference>
<accession>A0A7W8B111</accession>
<organism evidence="3 4">
    <name type="scientific">Streptomyces spectabilis</name>
    <dbReference type="NCBI Taxonomy" id="68270"/>
    <lineage>
        <taxon>Bacteria</taxon>
        <taxon>Bacillati</taxon>
        <taxon>Actinomycetota</taxon>
        <taxon>Actinomycetes</taxon>
        <taxon>Kitasatosporales</taxon>
        <taxon>Streptomycetaceae</taxon>
        <taxon>Streptomyces</taxon>
    </lineage>
</organism>
<feature type="region of interest" description="Disordered" evidence="1">
    <location>
        <begin position="32"/>
        <end position="56"/>
    </location>
</feature>
<feature type="compositionally biased region" description="Basic and acidic residues" evidence="1">
    <location>
        <begin position="38"/>
        <end position="48"/>
    </location>
</feature>
<evidence type="ECO:0000256" key="1">
    <source>
        <dbReference type="SAM" id="MobiDB-lite"/>
    </source>
</evidence>
<feature type="signal peptide" evidence="2">
    <location>
        <begin position="1"/>
        <end position="31"/>
    </location>
</feature>
<protein>
    <submittedName>
        <fullName evidence="3">Flagellar motor component MotA</fullName>
    </submittedName>
</protein>
<dbReference type="Proteomes" id="UP000549009">
    <property type="component" value="Unassembled WGS sequence"/>
</dbReference>
<keyword evidence="3" id="KW-0282">Flagellum</keyword>
<feature type="chain" id="PRO_5039415010" evidence="2">
    <location>
        <begin position="32"/>
        <end position="56"/>
    </location>
</feature>
<keyword evidence="3" id="KW-0966">Cell projection</keyword>
<keyword evidence="3" id="KW-0969">Cilium</keyword>
<evidence type="ECO:0000256" key="2">
    <source>
        <dbReference type="SAM" id="SignalP"/>
    </source>
</evidence>
<gene>
    <name evidence="3" type="ORF">FHS40_006296</name>
</gene>
<comment type="caution">
    <text evidence="3">The sequence shown here is derived from an EMBL/GenBank/DDBJ whole genome shotgun (WGS) entry which is preliminary data.</text>
</comment>
<keyword evidence="4" id="KW-1185">Reference proteome</keyword>
<sequence>MNQSPNNGAAAIVTTLLGAALAASICMPTWSAPSADAQNERSHSRAESDAADPDGA</sequence>
<keyword evidence="2" id="KW-0732">Signal</keyword>
<evidence type="ECO:0000313" key="4">
    <source>
        <dbReference type="Proteomes" id="UP000549009"/>
    </source>
</evidence>